<dbReference type="PROSITE" id="PS51296">
    <property type="entry name" value="RIESKE"/>
    <property type="match status" value="1"/>
</dbReference>
<evidence type="ECO:0000256" key="5">
    <source>
        <dbReference type="SAM" id="MobiDB-lite"/>
    </source>
</evidence>
<keyword evidence="3" id="KW-0408">Iron</keyword>
<dbReference type="InterPro" id="IPR036922">
    <property type="entry name" value="Rieske_2Fe-2S_sf"/>
</dbReference>
<dbReference type="EMBL" id="SPLM01000147">
    <property type="protein sequence ID" value="TMW55754.1"/>
    <property type="molecule type" value="Genomic_DNA"/>
</dbReference>
<evidence type="ECO:0000256" key="4">
    <source>
        <dbReference type="ARBA" id="ARBA00023014"/>
    </source>
</evidence>
<keyword evidence="4" id="KW-0411">Iron-sulfur</keyword>
<dbReference type="InterPro" id="IPR017941">
    <property type="entry name" value="Rieske_2Fe-2S"/>
</dbReference>
<dbReference type="PANTHER" id="PTHR40261">
    <property type="match status" value="1"/>
</dbReference>
<proteinExistence type="predicted"/>
<keyword evidence="1" id="KW-0001">2Fe-2S</keyword>
<dbReference type="Proteomes" id="UP000794436">
    <property type="component" value="Unassembled WGS sequence"/>
</dbReference>
<evidence type="ECO:0000256" key="3">
    <source>
        <dbReference type="ARBA" id="ARBA00023004"/>
    </source>
</evidence>
<dbReference type="GO" id="GO:0051537">
    <property type="term" value="F:2 iron, 2 sulfur cluster binding"/>
    <property type="evidence" value="ECO:0007669"/>
    <property type="project" value="UniProtKB-KW"/>
</dbReference>
<gene>
    <name evidence="7" type="ORF">Poli38472_010636</name>
</gene>
<dbReference type="GO" id="GO:0046872">
    <property type="term" value="F:metal ion binding"/>
    <property type="evidence" value="ECO:0007669"/>
    <property type="project" value="UniProtKB-KW"/>
</dbReference>
<evidence type="ECO:0000256" key="2">
    <source>
        <dbReference type="ARBA" id="ARBA00022723"/>
    </source>
</evidence>
<evidence type="ECO:0000313" key="7">
    <source>
        <dbReference type="EMBL" id="TMW55754.1"/>
    </source>
</evidence>
<dbReference type="SUPFAM" id="SSF50022">
    <property type="entry name" value="ISP domain"/>
    <property type="match status" value="1"/>
</dbReference>
<accession>A0A8K1FCE8</accession>
<name>A0A8K1FCE8_PYTOL</name>
<evidence type="ECO:0000259" key="6">
    <source>
        <dbReference type="PROSITE" id="PS51296"/>
    </source>
</evidence>
<feature type="region of interest" description="Disordered" evidence="5">
    <location>
        <begin position="208"/>
        <end position="230"/>
    </location>
</feature>
<sequence length="230" mass="25937">MRMLRPWHGVRRGFSAAASPTTRVLCSLEALKQREGNALKFALASASEEHDTTSKRRREALTGFVFYCEATQAPRAFVNQCPHALLELDLDDSDFFCEGFIQCKAHGAFFDPRTGICLQGPAATRRGSRTQQLGALPELSVTVQDGQVVLQEATITARRPRRTESDPETDELLEYRTQRQKELAKALASRVNDVQQIQEMLNRKAMERMQRFASSSSFVKKPRNNSTDEK</sequence>
<dbReference type="OrthoDB" id="68627at2759"/>
<comment type="caution">
    <text evidence="7">The sequence shown here is derived from an EMBL/GenBank/DDBJ whole genome shotgun (WGS) entry which is preliminary data.</text>
</comment>
<keyword evidence="2" id="KW-0479">Metal-binding</keyword>
<feature type="domain" description="Rieske" evidence="6">
    <location>
        <begin position="41"/>
        <end position="150"/>
    </location>
</feature>
<protein>
    <recommendedName>
        <fullName evidence="6">Rieske domain-containing protein</fullName>
    </recommendedName>
</protein>
<reference evidence="7" key="1">
    <citation type="submission" date="2019-03" db="EMBL/GenBank/DDBJ databases">
        <title>Long read genome sequence of the mycoparasitic Pythium oligandrum ATCC 38472 isolated from sugarbeet rhizosphere.</title>
        <authorList>
            <person name="Gaulin E."/>
        </authorList>
    </citation>
    <scope>NUCLEOTIDE SEQUENCE</scope>
    <source>
        <strain evidence="7">ATCC 38472_TT</strain>
    </source>
</reference>
<keyword evidence="8" id="KW-1185">Reference proteome</keyword>
<dbReference type="Gene3D" id="2.102.10.10">
    <property type="entry name" value="Rieske [2Fe-2S] iron-sulphur domain"/>
    <property type="match status" value="1"/>
</dbReference>
<organism evidence="7 8">
    <name type="scientific">Pythium oligandrum</name>
    <name type="common">Mycoparasitic fungus</name>
    <dbReference type="NCBI Taxonomy" id="41045"/>
    <lineage>
        <taxon>Eukaryota</taxon>
        <taxon>Sar</taxon>
        <taxon>Stramenopiles</taxon>
        <taxon>Oomycota</taxon>
        <taxon>Peronosporomycetes</taxon>
        <taxon>Pythiales</taxon>
        <taxon>Pythiaceae</taxon>
        <taxon>Pythium</taxon>
    </lineage>
</organism>
<dbReference type="Pfam" id="PF00355">
    <property type="entry name" value="Rieske"/>
    <property type="match status" value="1"/>
</dbReference>
<evidence type="ECO:0000256" key="1">
    <source>
        <dbReference type="ARBA" id="ARBA00022714"/>
    </source>
</evidence>
<dbReference type="PANTHER" id="PTHR40261:SF1">
    <property type="entry name" value="RIESKE DOMAIN-CONTAINING PROTEIN"/>
    <property type="match status" value="1"/>
</dbReference>
<dbReference type="AlphaFoldDB" id="A0A8K1FCE8"/>
<evidence type="ECO:0000313" key="8">
    <source>
        <dbReference type="Proteomes" id="UP000794436"/>
    </source>
</evidence>